<dbReference type="AlphaFoldDB" id="A0A1V9XTZ7"/>
<sequence length="86" mass="9746">RSRIHTLPPLHLSGALFFICIFRRCSNSPNRKDSSTIETKELNVSDNIPSYSTMKIHLAKMGSVKTQAQFTRIICVLFHGISKDLK</sequence>
<protein>
    <submittedName>
        <fullName evidence="2">Uncharacterized protein</fullName>
    </submittedName>
</protein>
<accession>A0A1V9XTZ7</accession>
<feature type="signal peptide" evidence="1">
    <location>
        <begin position="1"/>
        <end position="27"/>
    </location>
</feature>
<organism evidence="2 3">
    <name type="scientific">Tropilaelaps mercedesae</name>
    <dbReference type="NCBI Taxonomy" id="418985"/>
    <lineage>
        <taxon>Eukaryota</taxon>
        <taxon>Metazoa</taxon>
        <taxon>Ecdysozoa</taxon>
        <taxon>Arthropoda</taxon>
        <taxon>Chelicerata</taxon>
        <taxon>Arachnida</taxon>
        <taxon>Acari</taxon>
        <taxon>Parasitiformes</taxon>
        <taxon>Mesostigmata</taxon>
        <taxon>Gamasina</taxon>
        <taxon>Dermanyssoidea</taxon>
        <taxon>Laelapidae</taxon>
        <taxon>Tropilaelaps</taxon>
    </lineage>
</organism>
<dbReference type="Proteomes" id="UP000192247">
    <property type="component" value="Unassembled WGS sequence"/>
</dbReference>
<evidence type="ECO:0000256" key="1">
    <source>
        <dbReference type="SAM" id="SignalP"/>
    </source>
</evidence>
<reference evidence="2 3" key="1">
    <citation type="journal article" date="2017" name="Gigascience">
        <title>Draft genome of the honey bee ectoparasitic mite, Tropilaelaps mercedesae, is shaped by the parasitic life history.</title>
        <authorList>
            <person name="Dong X."/>
            <person name="Armstrong S.D."/>
            <person name="Xia D."/>
            <person name="Makepeace B.L."/>
            <person name="Darby A.C."/>
            <person name="Kadowaki T."/>
        </authorList>
    </citation>
    <scope>NUCLEOTIDE SEQUENCE [LARGE SCALE GENOMIC DNA]</scope>
    <source>
        <strain evidence="2">Wuxi-XJTLU</strain>
    </source>
</reference>
<feature type="chain" id="PRO_5011986222" evidence="1">
    <location>
        <begin position="28"/>
        <end position="86"/>
    </location>
</feature>
<gene>
    <name evidence="2" type="ORF">BIW11_07425</name>
</gene>
<proteinExistence type="predicted"/>
<comment type="caution">
    <text evidence="2">The sequence shown here is derived from an EMBL/GenBank/DDBJ whole genome shotgun (WGS) entry which is preliminary data.</text>
</comment>
<evidence type="ECO:0000313" key="2">
    <source>
        <dbReference type="EMBL" id="OQR76974.1"/>
    </source>
</evidence>
<dbReference type="InParanoid" id="A0A1V9XTZ7"/>
<name>A0A1V9XTZ7_9ACAR</name>
<evidence type="ECO:0000313" key="3">
    <source>
        <dbReference type="Proteomes" id="UP000192247"/>
    </source>
</evidence>
<feature type="non-terminal residue" evidence="2">
    <location>
        <position position="1"/>
    </location>
</feature>
<dbReference type="EMBL" id="MNPL01004089">
    <property type="protein sequence ID" value="OQR76974.1"/>
    <property type="molecule type" value="Genomic_DNA"/>
</dbReference>
<keyword evidence="3" id="KW-1185">Reference proteome</keyword>
<keyword evidence="1" id="KW-0732">Signal</keyword>